<evidence type="ECO:0000256" key="1">
    <source>
        <dbReference type="SAM" id="MobiDB-lite"/>
    </source>
</evidence>
<evidence type="ECO:0000313" key="3">
    <source>
        <dbReference type="Proteomes" id="UP001172102"/>
    </source>
</evidence>
<keyword evidence="3" id="KW-1185">Reference proteome</keyword>
<dbReference type="Proteomes" id="UP001172102">
    <property type="component" value="Unassembled WGS sequence"/>
</dbReference>
<comment type="caution">
    <text evidence="2">The sequence shown here is derived from an EMBL/GenBank/DDBJ whole genome shotgun (WGS) entry which is preliminary data.</text>
</comment>
<reference evidence="2" key="1">
    <citation type="submission" date="2023-06" db="EMBL/GenBank/DDBJ databases">
        <title>Genome-scale phylogeny and comparative genomics of the fungal order Sordariales.</title>
        <authorList>
            <consortium name="Lawrence Berkeley National Laboratory"/>
            <person name="Hensen N."/>
            <person name="Bonometti L."/>
            <person name="Westerberg I."/>
            <person name="Brannstrom I.O."/>
            <person name="Guillou S."/>
            <person name="Cros-Aarteil S."/>
            <person name="Calhoun S."/>
            <person name="Haridas S."/>
            <person name="Kuo A."/>
            <person name="Mondo S."/>
            <person name="Pangilinan J."/>
            <person name="Riley R."/>
            <person name="Labutti K."/>
            <person name="Andreopoulos B."/>
            <person name="Lipzen A."/>
            <person name="Chen C."/>
            <person name="Yanf M."/>
            <person name="Daum C."/>
            <person name="Ng V."/>
            <person name="Clum A."/>
            <person name="Steindorff A."/>
            <person name="Ohm R."/>
            <person name="Martin F."/>
            <person name="Silar P."/>
            <person name="Natvig D."/>
            <person name="Lalanne C."/>
            <person name="Gautier V."/>
            <person name="Ament-Velasquez S.L."/>
            <person name="Kruys A."/>
            <person name="Hutchinson M.I."/>
            <person name="Powell A.J."/>
            <person name="Barry K."/>
            <person name="Miller A.N."/>
            <person name="Grigoriev I.V."/>
            <person name="Debuchy R."/>
            <person name="Gladieux P."/>
            <person name="Thoren M.H."/>
            <person name="Johannesson H."/>
        </authorList>
    </citation>
    <scope>NUCLEOTIDE SEQUENCE</scope>
    <source>
        <strain evidence="2">SMH4607-1</strain>
    </source>
</reference>
<proteinExistence type="predicted"/>
<dbReference type="AlphaFoldDB" id="A0AA40E2N1"/>
<dbReference type="EMBL" id="JAUKUA010000002">
    <property type="protein sequence ID" value="KAK0725719.1"/>
    <property type="molecule type" value="Genomic_DNA"/>
</dbReference>
<gene>
    <name evidence="2" type="ORF">B0H67DRAFT_571240</name>
</gene>
<organism evidence="2 3">
    <name type="scientific">Lasiosphaeris hirsuta</name>
    <dbReference type="NCBI Taxonomy" id="260670"/>
    <lineage>
        <taxon>Eukaryota</taxon>
        <taxon>Fungi</taxon>
        <taxon>Dikarya</taxon>
        <taxon>Ascomycota</taxon>
        <taxon>Pezizomycotina</taxon>
        <taxon>Sordariomycetes</taxon>
        <taxon>Sordariomycetidae</taxon>
        <taxon>Sordariales</taxon>
        <taxon>Lasiosphaeriaceae</taxon>
        <taxon>Lasiosphaeris</taxon>
    </lineage>
</organism>
<evidence type="ECO:0000313" key="2">
    <source>
        <dbReference type="EMBL" id="KAK0725719.1"/>
    </source>
</evidence>
<sequence length="103" mass="11232">MIRMSALRWTGWCAVLNGVLWKVLSAVAVWEVANRRWVQQLSLGREPAKASLDGRHVAGGSRSDSGTPSGTDQGGRRRVKCNLYGSPSSSVRNRAQLAPKAER</sequence>
<feature type="region of interest" description="Disordered" evidence="1">
    <location>
        <begin position="46"/>
        <end position="103"/>
    </location>
</feature>
<feature type="compositionally biased region" description="Basic and acidic residues" evidence="1">
    <location>
        <begin position="46"/>
        <end position="56"/>
    </location>
</feature>
<protein>
    <submittedName>
        <fullName evidence="2">Uncharacterized protein</fullName>
    </submittedName>
</protein>
<feature type="compositionally biased region" description="Polar residues" evidence="1">
    <location>
        <begin position="62"/>
        <end position="71"/>
    </location>
</feature>
<accession>A0AA40E2N1</accession>
<name>A0AA40E2N1_9PEZI</name>